<gene>
    <name evidence="4" type="ORF">CAAN4_G16776</name>
</gene>
<sequence length="158" mass="18186">MARTPAEIIEDYRSEYLDIIGFYVTVDGYDEKLEYSETMDPMPEKIHLVLPEYCTYNLVLRYRVKKRPIKNLSYYQAVKKAGIPIKTRKMDFGDVEPNAPGEYHTAVFVPDTLPGGMFTRGTHPATTTFSEEDGKTIFAFNWFIEIAKKDVKPSVKLD</sequence>
<dbReference type="InterPro" id="IPR000406">
    <property type="entry name" value="Rho_GDI"/>
</dbReference>
<evidence type="ECO:0008006" key="6">
    <source>
        <dbReference type="Google" id="ProtNLM"/>
    </source>
</evidence>
<dbReference type="SUPFAM" id="SSF81296">
    <property type="entry name" value="E set domains"/>
    <property type="match status" value="1"/>
</dbReference>
<comment type="subcellular location">
    <subcellularLocation>
        <location evidence="1">Cytoplasm</location>
    </subcellularLocation>
</comment>
<evidence type="ECO:0000256" key="3">
    <source>
        <dbReference type="ARBA" id="ARBA00022490"/>
    </source>
</evidence>
<protein>
    <recommendedName>
        <fullName evidence="6">E set domain-containing protein</fullName>
    </recommendedName>
</protein>
<accession>A0ABP0EK44</accession>
<evidence type="ECO:0000256" key="2">
    <source>
        <dbReference type="ARBA" id="ARBA00009758"/>
    </source>
</evidence>
<dbReference type="InterPro" id="IPR024792">
    <property type="entry name" value="RhoGDI_dom_sf"/>
</dbReference>
<name>A0ABP0EK44_9ASCO</name>
<keyword evidence="3" id="KW-0963">Cytoplasm</keyword>
<reference evidence="4 5" key="1">
    <citation type="submission" date="2024-01" db="EMBL/GenBank/DDBJ databases">
        <authorList>
            <consortium name="Genoscope - CEA"/>
            <person name="William W."/>
        </authorList>
    </citation>
    <scope>NUCLEOTIDE SEQUENCE [LARGE SCALE GENOMIC DNA]</scope>
    <source>
        <strain evidence="4 5">29B2s-10</strain>
    </source>
</reference>
<keyword evidence="5" id="KW-1185">Reference proteome</keyword>
<dbReference type="PANTHER" id="PTHR10980">
    <property type="entry name" value="RHO GDP-DISSOCIATION INHIBITOR"/>
    <property type="match status" value="1"/>
</dbReference>
<dbReference type="InterPro" id="IPR014756">
    <property type="entry name" value="Ig_E-set"/>
</dbReference>
<comment type="similarity">
    <text evidence="2">Belongs to the Rho GDI family.</text>
</comment>
<dbReference type="Pfam" id="PF02115">
    <property type="entry name" value="Rho_GDI"/>
    <property type="match status" value="1"/>
</dbReference>
<evidence type="ECO:0000313" key="4">
    <source>
        <dbReference type="EMBL" id="CAK7919200.1"/>
    </source>
</evidence>
<proteinExistence type="inferred from homology"/>
<evidence type="ECO:0000256" key="1">
    <source>
        <dbReference type="ARBA" id="ARBA00004496"/>
    </source>
</evidence>
<dbReference type="PANTHER" id="PTHR10980:SF3">
    <property type="entry name" value="LD16419P"/>
    <property type="match status" value="1"/>
</dbReference>
<dbReference type="EMBL" id="OZ004259">
    <property type="protein sequence ID" value="CAK7919200.1"/>
    <property type="molecule type" value="Genomic_DNA"/>
</dbReference>
<organism evidence="4 5">
    <name type="scientific">[Candida] anglica</name>
    <dbReference type="NCBI Taxonomy" id="148631"/>
    <lineage>
        <taxon>Eukaryota</taxon>
        <taxon>Fungi</taxon>
        <taxon>Dikarya</taxon>
        <taxon>Ascomycota</taxon>
        <taxon>Saccharomycotina</taxon>
        <taxon>Pichiomycetes</taxon>
        <taxon>Debaryomycetaceae</taxon>
        <taxon>Kurtzmaniella</taxon>
    </lineage>
</organism>
<dbReference type="Proteomes" id="UP001497600">
    <property type="component" value="Chromosome G"/>
</dbReference>
<evidence type="ECO:0000313" key="5">
    <source>
        <dbReference type="Proteomes" id="UP001497600"/>
    </source>
</evidence>
<dbReference type="Gene3D" id="2.70.50.30">
    <property type="entry name" value="Coagulation Factor XIII, subunit A, domain 1"/>
    <property type="match status" value="1"/>
</dbReference>